<dbReference type="InterPro" id="IPR036770">
    <property type="entry name" value="Ankyrin_rpt-contain_sf"/>
</dbReference>
<organism evidence="5 6">
    <name type="scientific">Seiridium unicorne</name>
    <dbReference type="NCBI Taxonomy" id="138068"/>
    <lineage>
        <taxon>Eukaryota</taxon>
        <taxon>Fungi</taxon>
        <taxon>Dikarya</taxon>
        <taxon>Ascomycota</taxon>
        <taxon>Pezizomycotina</taxon>
        <taxon>Sordariomycetes</taxon>
        <taxon>Xylariomycetidae</taxon>
        <taxon>Amphisphaeriales</taxon>
        <taxon>Sporocadaceae</taxon>
        <taxon>Seiridium</taxon>
    </lineage>
</organism>
<keyword evidence="1" id="KW-0677">Repeat</keyword>
<dbReference type="PANTHER" id="PTHR24180:SF45">
    <property type="entry name" value="POLY [ADP-RIBOSE] POLYMERASE TANKYRASE"/>
    <property type="match status" value="1"/>
</dbReference>
<comment type="caution">
    <text evidence="5">The sequence shown here is derived from an EMBL/GenBank/DDBJ whole genome shotgun (WGS) entry which is preliminary data.</text>
</comment>
<reference evidence="5 6" key="1">
    <citation type="journal article" date="2024" name="J. Plant Pathol.">
        <title>Sequence and assembly of the genome of Seiridium unicorne, isolate CBS 538.82, causal agent of cypress canker disease.</title>
        <authorList>
            <person name="Scali E."/>
            <person name="Rocca G.D."/>
            <person name="Danti R."/>
            <person name="Garbelotto M."/>
            <person name="Barberini S."/>
            <person name="Baroncelli R."/>
            <person name="Emiliani G."/>
        </authorList>
    </citation>
    <scope>NUCLEOTIDE SEQUENCE [LARGE SCALE GENOMIC DNA]</scope>
    <source>
        <strain evidence="5 6">BM-138-508</strain>
    </source>
</reference>
<name>A0ABR2VD50_9PEZI</name>
<dbReference type="Pfam" id="PF00023">
    <property type="entry name" value="Ank"/>
    <property type="match status" value="1"/>
</dbReference>
<dbReference type="PROSITE" id="PS50088">
    <property type="entry name" value="ANK_REPEAT"/>
    <property type="match status" value="1"/>
</dbReference>
<protein>
    <recommendedName>
        <fullName evidence="7">Ankyrin</fullName>
    </recommendedName>
</protein>
<feature type="repeat" description="ANK" evidence="3">
    <location>
        <begin position="155"/>
        <end position="187"/>
    </location>
</feature>
<dbReference type="Gene3D" id="1.25.40.20">
    <property type="entry name" value="Ankyrin repeat-containing domain"/>
    <property type="match status" value="2"/>
</dbReference>
<sequence length="427" mass="46092">MAPKRARTKSHKPDTSKRRRLQEPGLHPASIPTDSIDHLTGLPNEILYAIVPRISAEDGLALARTSSTLCSCVLPELYRIDAVGAKETKDKVPAALVWATWEGQTTAFRASLSALKSLGVDTQTVVNRPLNSQTVGWSLMSPILKTMRESFIGGRNPSLIHVCCVRGHSDLAAALIENGGNPNLKDKAGYLPLEYVADLEMQAKFIAPMAPTDTAESTSILSKLAVRALRDSYNLDPTPNKSTRVFPVVKYLLESGYRIPPKIDQPYSHPLSHAFRLRSPELLKIMLNAGVDPNVVNNTGHHHCLLSRAIIDGSLVAASYLIDAGAEVNIPAGMKVAGVLDPMQAFVSIRYPDHAADDWKRLGEKLICKVSSVDGTIDGHPFLWQALKDGNLELAALLSKAGAHAGSKGAWISAEVLSSMGRKLAGK</sequence>
<evidence type="ECO:0000313" key="6">
    <source>
        <dbReference type="Proteomes" id="UP001408356"/>
    </source>
</evidence>
<evidence type="ECO:0000256" key="2">
    <source>
        <dbReference type="ARBA" id="ARBA00023043"/>
    </source>
</evidence>
<evidence type="ECO:0000256" key="4">
    <source>
        <dbReference type="SAM" id="MobiDB-lite"/>
    </source>
</evidence>
<keyword evidence="6" id="KW-1185">Reference proteome</keyword>
<dbReference type="InterPro" id="IPR002110">
    <property type="entry name" value="Ankyrin_rpt"/>
</dbReference>
<evidence type="ECO:0000256" key="3">
    <source>
        <dbReference type="PROSITE-ProRule" id="PRU00023"/>
    </source>
</evidence>
<accession>A0ABR2VD50</accession>
<dbReference type="InterPro" id="IPR051637">
    <property type="entry name" value="Ank_repeat_dom-contain_49"/>
</dbReference>
<dbReference type="Proteomes" id="UP001408356">
    <property type="component" value="Unassembled WGS sequence"/>
</dbReference>
<dbReference type="PANTHER" id="PTHR24180">
    <property type="entry name" value="CYCLIN-DEPENDENT KINASE INHIBITOR 2C-RELATED"/>
    <property type="match status" value="1"/>
</dbReference>
<evidence type="ECO:0000313" key="5">
    <source>
        <dbReference type="EMBL" id="KAK9424779.1"/>
    </source>
</evidence>
<feature type="region of interest" description="Disordered" evidence="4">
    <location>
        <begin position="1"/>
        <end position="34"/>
    </location>
</feature>
<dbReference type="EMBL" id="JARVKF010000032">
    <property type="protein sequence ID" value="KAK9424779.1"/>
    <property type="molecule type" value="Genomic_DNA"/>
</dbReference>
<keyword evidence="2 3" id="KW-0040">ANK repeat</keyword>
<proteinExistence type="predicted"/>
<dbReference type="SMART" id="SM00248">
    <property type="entry name" value="ANK"/>
    <property type="match status" value="4"/>
</dbReference>
<evidence type="ECO:0008006" key="7">
    <source>
        <dbReference type="Google" id="ProtNLM"/>
    </source>
</evidence>
<feature type="compositionally biased region" description="Basic residues" evidence="4">
    <location>
        <begin position="1"/>
        <end position="10"/>
    </location>
</feature>
<evidence type="ECO:0000256" key="1">
    <source>
        <dbReference type="ARBA" id="ARBA00022737"/>
    </source>
</evidence>
<dbReference type="SUPFAM" id="SSF48403">
    <property type="entry name" value="Ankyrin repeat"/>
    <property type="match status" value="1"/>
</dbReference>
<gene>
    <name evidence="5" type="ORF">SUNI508_13498</name>
</gene>